<sequence>MSTPAAFGAGLEAGLKGMGQCESHQQVEGEQFRSQALMSLGDPLAAKIDLALSPSAGRTEVTTLVMLDGTTYAHRGGPGDPWRVVARRPMSAIVHEMDCRSVLGSLGKAMRSVRAGDEGTVQDSPAQRYEVDYDTAAWASAIGDATAPDAATATMVVSVVDGQLAQLEVTTPLARTTEYAWFPGEPDVVAPPADLVAK</sequence>
<reference evidence="1 2" key="1">
    <citation type="submission" date="2020-08" db="EMBL/GenBank/DDBJ databases">
        <title>Genome sequence of Phycicoccus endophyticus JCM 31784T.</title>
        <authorList>
            <person name="Hyun D.-W."/>
            <person name="Bae J.-W."/>
        </authorList>
    </citation>
    <scope>NUCLEOTIDE SEQUENCE [LARGE SCALE GENOMIC DNA]</scope>
    <source>
        <strain evidence="1 2">JCM 31784</strain>
    </source>
</reference>
<accession>A0A7G9R2V1</accession>
<evidence type="ECO:0000313" key="1">
    <source>
        <dbReference type="EMBL" id="QNN49926.1"/>
    </source>
</evidence>
<dbReference type="Proteomes" id="UP000515976">
    <property type="component" value="Chromosome"/>
</dbReference>
<keyword evidence="2" id="KW-1185">Reference proteome</keyword>
<dbReference type="KEGG" id="pei:H9L10_02235"/>
<organism evidence="1 2">
    <name type="scientific">Phycicoccus endophyticus</name>
    <dbReference type="NCBI Taxonomy" id="1690220"/>
    <lineage>
        <taxon>Bacteria</taxon>
        <taxon>Bacillati</taxon>
        <taxon>Actinomycetota</taxon>
        <taxon>Actinomycetes</taxon>
        <taxon>Micrococcales</taxon>
        <taxon>Intrasporangiaceae</taxon>
        <taxon>Phycicoccus</taxon>
    </lineage>
</organism>
<proteinExistence type="predicted"/>
<dbReference type="Gene3D" id="2.50.20.20">
    <property type="match status" value="1"/>
</dbReference>
<protein>
    <recommendedName>
        <fullName evidence="3">LppX_LprAFG lipoprotein</fullName>
    </recommendedName>
</protein>
<evidence type="ECO:0008006" key="3">
    <source>
        <dbReference type="Google" id="ProtNLM"/>
    </source>
</evidence>
<name>A0A7G9R2V1_9MICO</name>
<evidence type="ECO:0000313" key="2">
    <source>
        <dbReference type="Proteomes" id="UP000515976"/>
    </source>
</evidence>
<dbReference type="AlphaFoldDB" id="A0A7G9R2V1"/>
<dbReference type="EMBL" id="CP060712">
    <property type="protein sequence ID" value="QNN49926.1"/>
    <property type="molecule type" value="Genomic_DNA"/>
</dbReference>
<gene>
    <name evidence="1" type="ORF">H9L10_02235</name>
</gene>
<dbReference type="RefSeq" id="WP_166103713.1">
    <property type="nucleotide sequence ID" value="NZ_BMMY01000002.1"/>
</dbReference>